<gene>
    <name evidence="1" type="ORF">GCM10009836_44820</name>
</gene>
<evidence type="ECO:0000313" key="2">
    <source>
        <dbReference type="Proteomes" id="UP001500449"/>
    </source>
</evidence>
<sequence>MEPCRVPQCSGIDWFEALGDPVGEDGDGLHVAPAAWKRGAELLSRENWSADPAGWLGQAGGESLHSGDQVVEMGARSLAVELSGEVRDDVVGSFDGDGDGGGPQHRRHWIESSGGLAAAGTQDAGEPLGVEQVERTLRRVGGDALLRDDLVVAVAEVVDAVGGWMSAERGVGPVKVVAVQPGRERGDTLG</sequence>
<proteinExistence type="predicted"/>
<accession>A0ABN2NBC7</accession>
<protein>
    <submittedName>
        <fullName evidence="1">Uncharacterized protein</fullName>
    </submittedName>
</protein>
<name>A0ABN2NBC7_9PSEU</name>
<dbReference type="EMBL" id="BAAAQK010000018">
    <property type="protein sequence ID" value="GAA1859676.1"/>
    <property type="molecule type" value="Genomic_DNA"/>
</dbReference>
<evidence type="ECO:0000313" key="1">
    <source>
        <dbReference type="EMBL" id="GAA1859676.1"/>
    </source>
</evidence>
<organism evidence="1 2">
    <name type="scientific">Pseudonocardia ailaonensis</name>
    <dbReference type="NCBI Taxonomy" id="367279"/>
    <lineage>
        <taxon>Bacteria</taxon>
        <taxon>Bacillati</taxon>
        <taxon>Actinomycetota</taxon>
        <taxon>Actinomycetes</taxon>
        <taxon>Pseudonocardiales</taxon>
        <taxon>Pseudonocardiaceae</taxon>
        <taxon>Pseudonocardia</taxon>
    </lineage>
</organism>
<comment type="caution">
    <text evidence="1">The sequence shown here is derived from an EMBL/GenBank/DDBJ whole genome shotgun (WGS) entry which is preliminary data.</text>
</comment>
<reference evidence="1 2" key="1">
    <citation type="journal article" date="2019" name="Int. J. Syst. Evol. Microbiol.">
        <title>The Global Catalogue of Microorganisms (GCM) 10K type strain sequencing project: providing services to taxonomists for standard genome sequencing and annotation.</title>
        <authorList>
            <consortium name="The Broad Institute Genomics Platform"/>
            <consortium name="The Broad Institute Genome Sequencing Center for Infectious Disease"/>
            <person name="Wu L."/>
            <person name="Ma J."/>
        </authorList>
    </citation>
    <scope>NUCLEOTIDE SEQUENCE [LARGE SCALE GENOMIC DNA]</scope>
    <source>
        <strain evidence="1 2">JCM 16009</strain>
    </source>
</reference>
<dbReference type="Proteomes" id="UP001500449">
    <property type="component" value="Unassembled WGS sequence"/>
</dbReference>
<keyword evidence="2" id="KW-1185">Reference proteome</keyword>